<evidence type="ECO:0000313" key="2">
    <source>
        <dbReference type="EMBL" id="CAG6474451.1"/>
    </source>
</evidence>
<proteinExistence type="predicted"/>
<evidence type="ECO:0000256" key="1">
    <source>
        <dbReference type="SAM" id="MobiDB-lite"/>
    </source>
</evidence>
<reference evidence="2" key="1">
    <citation type="submission" date="2021-05" db="EMBL/GenBank/DDBJ databases">
        <authorList>
            <person name="Alioto T."/>
            <person name="Alioto T."/>
            <person name="Gomez Garrido J."/>
        </authorList>
    </citation>
    <scope>NUCLEOTIDE SEQUENCE</scope>
</reference>
<accession>A0A8D8BEQ4</accession>
<dbReference type="EMBL" id="HBUE01074755">
    <property type="protein sequence ID" value="CAG6474451.1"/>
    <property type="molecule type" value="Transcribed_RNA"/>
</dbReference>
<organism evidence="2">
    <name type="scientific">Culex pipiens</name>
    <name type="common">House mosquito</name>
    <dbReference type="NCBI Taxonomy" id="7175"/>
    <lineage>
        <taxon>Eukaryota</taxon>
        <taxon>Metazoa</taxon>
        <taxon>Ecdysozoa</taxon>
        <taxon>Arthropoda</taxon>
        <taxon>Hexapoda</taxon>
        <taxon>Insecta</taxon>
        <taxon>Pterygota</taxon>
        <taxon>Neoptera</taxon>
        <taxon>Endopterygota</taxon>
        <taxon>Diptera</taxon>
        <taxon>Nematocera</taxon>
        <taxon>Culicoidea</taxon>
        <taxon>Culicidae</taxon>
        <taxon>Culicinae</taxon>
        <taxon>Culicini</taxon>
        <taxon>Culex</taxon>
        <taxon>Culex</taxon>
    </lineage>
</organism>
<protein>
    <submittedName>
        <fullName evidence="2">(northern house mosquito) hypothetical protein</fullName>
    </submittedName>
</protein>
<sequence>MSDNGRYALHGVQPVRAQNASPVGTECQRVRRHQEVSGDAEHQSAKSTVDRRHGGRSSPALSHRTGAWRVEGGHREEKMGSGFRRYVLPEVGPRSRLQAGRHLL</sequence>
<name>A0A8D8BEQ4_CULPI</name>
<dbReference type="AlphaFoldDB" id="A0A8D8BEQ4"/>
<feature type="compositionally biased region" description="Basic and acidic residues" evidence="1">
    <location>
        <begin position="33"/>
        <end position="52"/>
    </location>
</feature>
<feature type="region of interest" description="Disordered" evidence="1">
    <location>
        <begin position="1"/>
        <end position="83"/>
    </location>
</feature>